<evidence type="ECO:0000313" key="3">
    <source>
        <dbReference type="Proteomes" id="UP000481153"/>
    </source>
</evidence>
<evidence type="ECO:0000313" key="2">
    <source>
        <dbReference type="EMBL" id="KAF0745451.1"/>
    </source>
</evidence>
<keyword evidence="3" id="KW-1185">Reference proteome</keyword>
<dbReference type="AlphaFoldDB" id="A0A6G0XXK6"/>
<dbReference type="Proteomes" id="UP000481153">
    <property type="component" value="Unassembled WGS sequence"/>
</dbReference>
<feature type="compositionally biased region" description="Low complexity" evidence="1">
    <location>
        <begin position="498"/>
        <end position="523"/>
    </location>
</feature>
<feature type="region of interest" description="Disordered" evidence="1">
    <location>
        <begin position="464"/>
        <end position="530"/>
    </location>
</feature>
<proteinExistence type="predicted"/>
<dbReference type="VEuPathDB" id="FungiDB:AeMF1_017275"/>
<evidence type="ECO:0000256" key="1">
    <source>
        <dbReference type="SAM" id="MobiDB-lite"/>
    </source>
</evidence>
<accession>A0A6G0XXK6</accession>
<name>A0A6G0XXK6_9STRA</name>
<sequence length="530" mass="58404">MEAVDVEQEPTALAIPIVDPFVVDDVCEGIAYDLCNGIVVLSEAKRIQGRVLQHTSQIIIQEIFAALSMVVIDRCESFDAMTPAAATTAPPPQYDSTGLQRTMARALAYVANQRRAVQIQLTEHSDDGSATISHTALRPFLLDLPLFLSSTQVDYMVRQASHLHLEPESRIHVDHITKLCTVAVKHANKKAAKVTFRPPVVFPAPEEPPCTPHDAHTPHDLPMRPTRPEPSPDKDPTRSTVRASYQGRGSKYSFAATIQTHKLSTQDVEVHVHMDPQPPTTKVDTAAMSNIFSLGTPRQLSPRELARRRDILSYLESIEAATAHEEMLAKKKKTLMERPIPPGEIDIVAVNASENVSGTDGADGEYVVVPTSFEVLELQPSHHEGHFKEHRTKSLRKTSLHKLLEIPKIPPDIEPIPEIHLPQIETNRLEVGVKVVYPGKEKVGGKRIPSRNSRLKLHNYHVKTPPLPRPTPPPDHQGAPATSDKLPLLPISPIKTSQTQPAKPTAPAAPISLPTTIPSPIKPKYVRHTT</sequence>
<organism evidence="2 3">
    <name type="scientific">Aphanomyces euteiches</name>
    <dbReference type="NCBI Taxonomy" id="100861"/>
    <lineage>
        <taxon>Eukaryota</taxon>
        <taxon>Sar</taxon>
        <taxon>Stramenopiles</taxon>
        <taxon>Oomycota</taxon>
        <taxon>Saprolegniomycetes</taxon>
        <taxon>Saprolegniales</taxon>
        <taxon>Verrucalvaceae</taxon>
        <taxon>Aphanomyces</taxon>
    </lineage>
</organism>
<feature type="region of interest" description="Disordered" evidence="1">
    <location>
        <begin position="203"/>
        <end position="246"/>
    </location>
</feature>
<feature type="compositionally biased region" description="Pro residues" evidence="1">
    <location>
        <begin position="465"/>
        <end position="475"/>
    </location>
</feature>
<feature type="compositionally biased region" description="Basic and acidic residues" evidence="1">
    <location>
        <begin position="213"/>
        <end position="237"/>
    </location>
</feature>
<dbReference type="EMBL" id="VJMJ01000002">
    <property type="protein sequence ID" value="KAF0745451.1"/>
    <property type="molecule type" value="Genomic_DNA"/>
</dbReference>
<gene>
    <name evidence="2" type="ORF">Ae201684_000467</name>
</gene>
<comment type="caution">
    <text evidence="2">The sequence shown here is derived from an EMBL/GenBank/DDBJ whole genome shotgun (WGS) entry which is preliminary data.</text>
</comment>
<protein>
    <submittedName>
        <fullName evidence="2">Uncharacterized protein</fullName>
    </submittedName>
</protein>
<reference evidence="2 3" key="1">
    <citation type="submission" date="2019-07" db="EMBL/GenBank/DDBJ databases">
        <title>Genomics analysis of Aphanomyces spp. identifies a new class of oomycete effector associated with host adaptation.</title>
        <authorList>
            <person name="Gaulin E."/>
        </authorList>
    </citation>
    <scope>NUCLEOTIDE SEQUENCE [LARGE SCALE GENOMIC DNA]</scope>
    <source>
        <strain evidence="2 3">ATCC 201684</strain>
    </source>
</reference>